<accession>A0A0R1RQD6</accession>
<feature type="compositionally biased region" description="Low complexity" evidence="1">
    <location>
        <begin position="57"/>
        <end position="91"/>
    </location>
</feature>
<dbReference type="RefSeq" id="WP_025082830.1">
    <property type="nucleotide sequence ID" value="NZ_AZEX01000054.1"/>
</dbReference>
<comment type="caution">
    <text evidence="2">The sequence shown here is derived from an EMBL/GenBank/DDBJ whole genome shotgun (WGS) entry which is preliminary data.</text>
</comment>
<dbReference type="OrthoDB" id="2418342at2"/>
<dbReference type="STRING" id="1423747.FC69_GL001806"/>
<organism evidence="2 3">
    <name type="scientific">Latilactobacillus fuchuensis DSM 14340 = JCM 11249</name>
    <dbReference type="NCBI Taxonomy" id="1423747"/>
    <lineage>
        <taxon>Bacteria</taxon>
        <taxon>Bacillati</taxon>
        <taxon>Bacillota</taxon>
        <taxon>Bacilli</taxon>
        <taxon>Lactobacillales</taxon>
        <taxon>Lactobacillaceae</taxon>
        <taxon>Latilactobacillus</taxon>
    </lineage>
</organism>
<gene>
    <name evidence="2" type="ORF">FC69_GL001806</name>
</gene>
<evidence type="ECO:0000313" key="2">
    <source>
        <dbReference type="EMBL" id="KRL59180.1"/>
    </source>
</evidence>
<name>A0A0R1RQD6_9LACO</name>
<sequence length="270" mass="28307">MKIAYGIGSCLLSVLLLTGCGINPVDKSAKTSQKSHVSQQHDKRLASLKAENKALKQQTSQTTSSQSVDKQQASRTTSQSESSQTAATAEQVTTLTDTQKLTITTQFLAWASSRAATGNMAVSDYYFNHGSGGLGDWYANTPDGQVQVQDNHQPGATAFNLHAIGGVVFYTAKDGQVGIDSTLKSGTTAQGYSINMDFDQPASKYLLADNGVVYEVALGKGTSVSPADGFGEFADNGGAGSNAPTSTFIISKDSAAQTELAELIRNTKGE</sequence>
<dbReference type="PROSITE" id="PS51257">
    <property type="entry name" value="PROKAR_LIPOPROTEIN"/>
    <property type="match status" value="1"/>
</dbReference>
<feature type="region of interest" description="Disordered" evidence="1">
    <location>
        <begin position="52"/>
        <end position="91"/>
    </location>
</feature>
<dbReference type="EMBL" id="AZEX01000054">
    <property type="protein sequence ID" value="KRL59180.1"/>
    <property type="molecule type" value="Genomic_DNA"/>
</dbReference>
<evidence type="ECO:0000256" key="1">
    <source>
        <dbReference type="SAM" id="MobiDB-lite"/>
    </source>
</evidence>
<dbReference type="Proteomes" id="UP000051264">
    <property type="component" value="Unassembled WGS sequence"/>
</dbReference>
<evidence type="ECO:0000313" key="3">
    <source>
        <dbReference type="Proteomes" id="UP000051264"/>
    </source>
</evidence>
<reference evidence="2 3" key="1">
    <citation type="journal article" date="2015" name="Genome Announc.">
        <title>Expanding the biotechnology potential of lactobacilli through comparative genomics of 213 strains and associated genera.</title>
        <authorList>
            <person name="Sun Z."/>
            <person name="Harris H.M."/>
            <person name="McCann A."/>
            <person name="Guo C."/>
            <person name="Argimon S."/>
            <person name="Zhang W."/>
            <person name="Yang X."/>
            <person name="Jeffery I.B."/>
            <person name="Cooney J.C."/>
            <person name="Kagawa T.F."/>
            <person name="Liu W."/>
            <person name="Song Y."/>
            <person name="Salvetti E."/>
            <person name="Wrobel A."/>
            <person name="Rasinkangas P."/>
            <person name="Parkhill J."/>
            <person name="Rea M.C."/>
            <person name="O'Sullivan O."/>
            <person name="Ritari J."/>
            <person name="Douillard F.P."/>
            <person name="Paul Ross R."/>
            <person name="Yang R."/>
            <person name="Briner A.E."/>
            <person name="Felis G.E."/>
            <person name="de Vos W.M."/>
            <person name="Barrangou R."/>
            <person name="Klaenhammer T.R."/>
            <person name="Caufield P.W."/>
            <person name="Cui Y."/>
            <person name="Zhang H."/>
            <person name="O'Toole P.W."/>
        </authorList>
    </citation>
    <scope>NUCLEOTIDE SEQUENCE [LARGE SCALE GENOMIC DNA]</scope>
    <source>
        <strain evidence="2 3">DSM 14340</strain>
    </source>
</reference>
<protein>
    <submittedName>
        <fullName evidence="2">Lipoprotein</fullName>
    </submittedName>
</protein>
<proteinExistence type="predicted"/>
<dbReference type="eggNOG" id="ENOG5032S2A">
    <property type="taxonomic scope" value="Bacteria"/>
</dbReference>
<dbReference type="PATRIC" id="fig|1423747.3.peg.1835"/>
<dbReference type="AlphaFoldDB" id="A0A0R1RQD6"/>
<keyword evidence="2" id="KW-0449">Lipoprotein</keyword>